<dbReference type="PANTHER" id="PTHR37612">
    <property type="entry name" value="FIBROIN HEAVY CHAIN FIB-H LIKE PROTEIN"/>
    <property type="match status" value="1"/>
</dbReference>
<keyword evidence="3" id="KW-1185">Reference proteome</keyword>
<feature type="compositionally biased region" description="Low complexity" evidence="1">
    <location>
        <begin position="283"/>
        <end position="300"/>
    </location>
</feature>
<feature type="compositionally biased region" description="Low complexity" evidence="1">
    <location>
        <begin position="44"/>
        <end position="61"/>
    </location>
</feature>
<dbReference type="PANTHER" id="PTHR37612:SF20">
    <property type="entry name" value="PER-HEXAMER REPEAT PROTEIN 5-RELATED"/>
    <property type="match status" value="1"/>
</dbReference>
<gene>
    <name evidence="2" type="ORF">HXX76_005004</name>
</gene>
<proteinExistence type="predicted"/>
<dbReference type="InterPro" id="IPR052258">
    <property type="entry name" value="Diverse_Func_Domain-Protein"/>
</dbReference>
<name>A0A835TG17_CHLIN</name>
<feature type="compositionally biased region" description="Pro residues" evidence="1">
    <location>
        <begin position="198"/>
        <end position="214"/>
    </location>
</feature>
<evidence type="ECO:0000313" key="2">
    <source>
        <dbReference type="EMBL" id="KAG2439654.1"/>
    </source>
</evidence>
<evidence type="ECO:0000313" key="3">
    <source>
        <dbReference type="Proteomes" id="UP000650467"/>
    </source>
</evidence>
<feature type="region of interest" description="Disordered" evidence="1">
    <location>
        <begin position="183"/>
        <end position="214"/>
    </location>
</feature>
<protein>
    <submittedName>
        <fullName evidence="2">Uncharacterized protein</fullName>
    </submittedName>
</protein>
<feature type="region of interest" description="Disordered" evidence="1">
    <location>
        <begin position="113"/>
        <end position="154"/>
    </location>
</feature>
<feature type="compositionally biased region" description="Low complexity" evidence="1">
    <location>
        <begin position="135"/>
        <end position="145"/>
    </location>
</feature>
<dbReference type="AlphaFoldDB" id="A0A835TG17"/>
<feature type="region of interest" description="Disordered" evidence="1">
    <location>
        <begin position="26"/>
        <end position="61"/>
    </location>
</feature>
<reference evidence="2" key="1">
    <citation type="journal article" date="2020" name="bioRxiv">
        <title>Comparative genomics of Chlamydomonas.</title>
        <authorList>
            <person name="Craig R.J."/>
            <person name="Hasan A.R."/>
            <person name="Ness R.W."/>
            <person name="Keightley P.D."/>
        </authorList>
    </citation>
    <scope>NUCLEOTIDE SEQUENCE</scope>
    <source>
        <strain evidence="2">SAG 7.73</strain>
    </source>
</reference>
<dbReference type="EMBL" id="JAEHOC010000008">
    <property type="protein sequence ID" value="KAG2439654.1"/>
    <property type="molecule type" value="Genomic_DNA"/>
</dbReference>
<feature type="compositionally biased region" description="Basic and acidic residues" evidence="1">
    <location>
        <begin position="33"/>
        <end position="43"/>
    </location>
</feature>
<dbReference type="OrthoDB" id="10676117at2759"/>
<organism evidence="2 3">
    <name type="scientific">Chlamydomonas incerta</name>
    <dbReference type="NCBI Taxonomy" id="51695"/>
    <lineage>
        <taxon>Eukaryota</taxon>
        <taxon>Viridiplantae</taxon>
        <taxon>Chlorophyta</taxon>
        <taxon>core chlorophytes</taxon>
        <taxon>Chlorophyceae</taxon>
        <taxon>CS clade</taxon>
        <taxon>Chlamydomonadales</taxon>
        <taxon>Chlamydomonadaceae</taxon>
        <taxon>Chlamydomonas</taxon>
    </lineage>
</organism>
<sequence length="804" mass="79073">MLINSNTVTPRAAVPETLALLAGALEPTGLGETPEKTLVDRQQRSSSTTGTGAGRSSSSSCSCCGDDAAGTAEAPIKMAAPTALQLTLACPAPSTLLRANCPARKHLLCDHTSDGGGDAEAGEGDTDSGGRLYCSSTGSMSGGSSALTRMHTRTGSPSAFAATLRAAKRQRCRQSDLVLKLTAPSLSEDAPATSRVSTPPPSPPLSEAPPPAPLQPASCITVQLRHNAVALTRHLRALHLGSYDMLLLGDSGAATAGPVADNGGGGRTDGSSSSSGGGGGGAAATEASASEVSSPPAAAGETEVEAAMATVTMLPLPLSVLLRSCPHLRDLSLGDAASEVMLPPATELLPASAAAALARLPSLRRLRLHQIHVRSASLPGLLATFCGSSGGGSSGGSGPSVAATAAAGSCSRLQLLEFVSPPSQQRVLGRAWCCLRRGAESAVVVGAAAAPAAVAPVAVVGEADCGARWELQLSGTLQMLALFAQVATPAAGGPGGLRVSSVRVPTLVVSTSPISAADCCLLRRFLAVNSSGGGGSGDGNGSSSPAGAGATLPTYASSLVGGSGTTAAVDTIMLCRHTRDYCRQQQPASTNAALLAAMRQAVALLGPPRKLLLKHASRSEDELLGLVQGLTAGGGRGASGSSGDVGVGSPGAAAGISGPAATCAAATLGAGAGSTTGGGCWPQERVLWCEGGATPAALAALVVRLLPGLRHLRVWGGGGDGAAGGAAGDGDGDTSTATAATKLAARLVAAAAVRGCDDASPESPPRHYAEAALQVHVPAVSGDAGLRAELNAALLRARVPVQFA</sequence>
<evidence type="ECO:0000256" key="1">
    <source>
        <dbReference type="SAM" id="MobiDB-lite"/>
    </source>
</evidence>
<feature type="region of interest" description="Disordered" evidence="1">
    <location>
        <begin position="259"/>
        <end position="303"/>
    </location>
</feature>
<accession>A0A835TG17</accession>
<dbReference type="Proteomes" id="UP000650467">
    <property type="component" value="Unassembled WGS sequence"/>
</dbReference>
<comment type="caution">
    <text evidence="2">The sequence shown here is derived from an EMBL/GenBank/DDBJ whole genome shotgun (WGS) entry which is preliminary data.</text>
</comment>